<evidence type="ECO:0000313" key="3">
    <source>
        <dbReference type="Proteomes" id="UP001500236"/>
    </source>
</evidence>
<dbReference type="EMBL" id="BAAAVT010000002">
    <property type="protein sequence ID" value="GAA3053624.1"/>
    <property type="molecule type" value="Genomic_DNA"/>
</dbReference>
<evidence type="ECO:0000313" key="2">
    <source>
        <dbReference type="EMBL" id="GAA3053624.1"/>
    </source>
</evidence>
<keyword evidence="3" id="KW-1185">Reference proteome</keyword>
<dbReference type="Gene3D" id="1.20.120.450">
    <property type="entry name" value="dinb family like domain"/>
    <property type="match status" value="1"/>
</dbReference>
<gene>
    <name evidence="2" type="ORF">GCM10010529_04550</name>
</gene>
<evidence type="ECO:0000259" key="1">
    <source>
        <dbReference type="Pfam" id="PF11716"/>
    </source>
</evidence>
<dbReference type="RefSeq" id="WP_344683067.1">
    <property type="nucleotide sequence ID" value="NZ_BAAAVT010000002.1"/>
</dbReference>
<reference evidence="3" key="1">
    <citation type="journal article" date="2019" name="Int. J. Syst. Evol. Microbiol.">
        <title>The Global Catalogue of Microorganisms (GCM) 10K type strain sequencing project: providing services to taxonomists for standard genome sequencing and annotation.</title>
        <authorList>
            <consortium name="The Broad Institute Genomics Platform"/>
            <consortium name="The Broad Institute Genome Sequencing Center for Infectious Disease"/>
            <person name="Wu L."/>
            <person name="Ma J."/>
        </authorList>
    </citation>
    <scope>NUCLEOTIDE SEQUENCE [LARGE SCALE GENOMIC DNA]</scope>
    <source>
        <strain evidence="3">JCM 14309</strain>
    </source>
</reference>
<dbReference type="NCBIfam" id="TIGR03083">
    <property type="entry name" value="maleylpyruvate isomerase family mycothiol-dependent enzyme"/>
    <property type="match status" value="1"/>
</dbReference>
<accession>A0ABP6LSI2</accession>
<dbReference type="InterPro" id="IPR024344">
    <property type="entry name" value="MDMPI_metal-binding"/>
</dbReference>
<dbReference type="InterPro" id="IPR034660">
    <property type="entry name" value="DinB/YfiT-like"/>
</dbReference>
<comment type="caution">
    <text evidence="2">The sequence shown here is derived from an EMBL/GenBank/DDBJ whole genome shotgun (WGS) entry which is preliminary data.</text>
</comment>
<proteinExistence type="predicted"/>
<dbReference type="Pfam" id="PF11716">
    <property type="entry name" value="MDMPI_N"/>
    <property type="match status" value="1"/>
</dbReference>
<organism evidence="2 3">
    <name type="scientific">Nesterenkonia aethiopica</name>
    <dbReference type="NCBI Taxonomy" id="269144"/>
    <lineage>
        <taxon>Bacteria</taxon>
        <taxon>Bacillati</taxon>
        <taxon>Actinomycetota</taxon>
        <taxon>Actinomycetes</taxon>
        <taxon>Micrococcales</taxon>
        <taxon>Micrococcaceae</taxon>
        <taxon>Nesterenkonia</taxon>
    </lineage>
</organism>
<name>A0ABP6LSI2_9MICC</name>
<sequence length="183" mass="19644">MSEIAARHARLAADFRSTAASVPPGRWDAPSPCQGWTAHDVVAHVIEAHLMQLGFADTVPPNVPDAVEAPVEALDVVIAAVQDQLGDRGRATQVIDGIGGQMPWETSVDSFLCFDLLVHRWDLARAAGLPEALPPEDVRWASAVADGFGEMLHAEGVCAPPLEPPQDADEQTTFLARLGRRAW</sequence>
<dbReference type="Proteomes" id="UP001500236">
    <property type="component" value="Unassembled WGS sequence"/>
</dbReference>
<dbReference type="InterPro" id="IPR017517">
    <property type="entry name" value="Maleyloyr_isom"/>
</dbReference>
<feature type="domain" description="Mycothiol-dependent maleylpyruvate isomerase metal-binding" evidence="1">
    <location>
        <begin position="10"/>
        <end position="124"/>
    </location>
</feature>
<dbReference type="SUPFAM" id="SSF109854">
    <property type="entry name" value="DinB/YfiT-like putative metalloenzymes"/>
    <property type="match status" value="1"/>
</dbReference>
<protein>
    <submittedName>
        <fullName evidence="2">TIGR03086 family metal-binding protein</fullName>
    </submittedName>
</protein>